<feature type="region of interest" description="Disordered" evidence="4">
    <location>
        <begin position="575"/>
        <end position="636"/>
    </location>
</feature>
<reference evidence="6" key="1">
    <citation type="submission" date="2020-05" db="EMBL/GenBank/DDBJ databases">
        <title>WGS assembly of Panicum virgatum.</title>
        <authorList>
            <person name="Lovell J.T."/>
            <person name="Jenkins J."/>
            <person name="Shu S."/>
            <person name="Juenger T.E."/>
            <person name="Schmutz J."/>
        </authorList>
    </citation>
    <scope>NUCLEOTIDE SEQUENCE</scope>
    <source>
        <strain evidence="6">AP13</strain>
    </source>
</reference>
<evidence type="ECO:0000313" key="6">
    <source>
        <dbReference type="EMBL" id="KAG2610339.1"/>
    </source>
</evidence>
<organism evidence="6 7">
    <name type="scientific">Panicum virgatum</name>
    <name type="common">Blackwell switchgrass</name>
    <dbReference type="NCBI Taxonomy" id="38727"/>
    <lineage>
        <taxon>Eukaryota</taxon>
        <taxon>Viridiplantae</taxon>
        <taxon>Streptophyta</taxon>
        <taxon>Embryophyta</taxon>
        <taxon>Tracheophyta</taxon>
        <taxon>Spermatophyta</taxon>
        <taxon>Magnoliopsida</taxon>
        <taxon>Liliopsida</taxon>
        <taxon>Poales</taxon>
        <taxon>Poaceae</taxon>
        <taxon>PACMAD clade</taxon>
        <taxon>Panicoideae</taxon>
        <taxon>Panicodae</taxon>
        <taxon>Paniceae</taxon>
        <taxon>Panicinae</taxon>
        <taxon>Panicum</taxon>
        <taxon>Panicum sect. Hiantes</taxon>
    </lineage>
</organism>
<sequence>MQMVRKKRKAVIDLESSEECDAGKFDGLYDSESDLHIDVDNLSDHSYSPDDDSVKRAAYKQLLKEYTEIKLLTRKLALSLSKEEKKSHSLKRPKDAFTRFSVSNLSSVIDSLTPDQKKIIDNFGFGSLLHFDKCFVPNKFAQWVARLVNHRSGDIVIDGKVISLTKQSVHLVLGLPISDKPFPVNPATGKAVVLSKFGKKSIPPVSFFANKFLDKEPMSDEEVLICFILVAMHSFLCANSSVTPSYKYFGIFEDLHNAKQYDWCGYILDWLLDCVKTFNRGKCSKDYDGGTLGGCLYYLAVLYLDHVDFGARQVSDNVPRITVWKGGMIQEYAEFDMKSTGSYGYHPLLDHSHTCYAKDLRFLDNPSALNLDESFLEKLDSFSGCNLPLTLKNNICYLIQKFCFNCGVSINMNVQSINSLPDDLKATFCALLKHVYSIDSHSKNLVLDLIKLLADSFGDDDLGTAPSGSGPHGNSPVFKDDGEINADVNDDVPLSQYELHKAAQCSPCNDNSHIGQLHSSPSTAANRSVHDMRIVTPLPVPNLSRSASKSCNPNLTSASVDRVMANLMKKTPVVETSPKFDSAPSSSTQRIPHDIKTTSKFIVPPSGYPPDHPVSRSLNKKYCHSNSKPLDSDELNVKTPLSDSNNHVEKSVSFGVQAPASNDIIMLDAENRCVPDSVSPSPRPSLSRLASLKKKSGKENVPPDSANMDQVIMQTLDFTPHSSDRIDSRLPKPRSILKSQAWHSKSCSQKRSSPDVQILGEPSLEENVLNMSRKAEQLYNSNLQVSAKTPNPVTAVGICASAHHFDFTSQSQPFKIRDSSTGGKQPLHGPRRLAFPGPVLRGDFVTNNKRFAVTKSEIQNYKVICKLASSKFQSEDAVNLFGVRCTFWCLGESLKPGGQVKSFIVSAFCFSLFQKPNGHPDTSKRHYFFPNIGENLLKDIDDADQDILGRAFIKSSKARPLKHSNLLVFPTCFEDHWFVFIVDIKDKKYVMLDSYYKETDEFQEIVRERMRDSFEHHWKKILGFEMGFDDYDFMYPVVPEQPLDNNSDSGIYAMMFIEHWTSPRTMLTSVFTSEDIPNIRIKIANDLVFQPKNTGMKHRVTHFNAEDA</sequence>
<dbReference type="InterPro" id="IPR003653">
    <property type="entry name" value="Peptidase_C48_C"/>
</dbReference>
<keyword evidence="2" id="KW-0645">Protease</keyword>
<comment type="similarity">
    <text evidence="1">Belongs to the peptidase C48 family.</text>
</comment>
<dbReference type="Gene3D" id="3.40.395.10">
    <property type="entry name" value="Adenoviral Proteinase, Chain A"/>
    <property type="match status" value="1"/>
</dbReference>
<gene>
    <name evidence="6" type="ORF">PVAP13_4KG185300</name>
</gene>
<proteinExistence type="inferred from homology"/>
<dbReference type="GO" id="GO:0006508">
    <property type="term" value="P:proteolysis"/>
    <property type="evidence" value="ECO:0007669"/>
    <property type="project" value="UniProtKB-KW"/>
</dbReference>
<dbReference type="SUPFAM" id="SSF54001">
    <property type="entry name" value="Cysteine proteinases"/>
    <property type="match status" value="1"/>
</dbReference>
<dbReference type="Proteomes" id="UP000823388">
    <property type="component" value="Chromosome 4K"/>
</dbReference>
<feature type="domain" description="Ubiquitin-like protease family profile" evidence="5">
    <location>
        <begin position="954"/>
        <end position="1086"/>
    </location>
</feature>
<accession>A0A8T0TR38</accession>
<name>A0A8T0TR38_PANVG</name>
<evidence type="ECO:0000256" key="1">
    <source>
        <dbReference type="ARBA" id="ARBA00005234"/>
    </source>
</evidence>
<keyword evidence="7" id="KW-1185">Reference proteome</keyword>
<protein>
    <recommendedName>
        <fullName evidence="5">Ubiquitin-like protease family profile domain-containing protein</fullName>
    </recommendedName>
</protein>
<evidence type="ECO:0000259" key="5">
    <source>
        <dbReference type="Pfam" id="PF02902"/>
    </source>
</evidence>
<dbReference type="GO" id="GO:0008234">
    <property type="term" value="F:cysteine-type peptidase activity"/>
    <property type="evidence" value="ECO:0007669"/>
    <property type="project" value="InterPro"/>
</dbReference>
<dbReference type="PANTHER" id="PTHR34835:SF60">
    <property type="entry name" value="OS10G0490300 PROTEIN"/>
    <property type="match status" value="1"/>
</dbReference>
<keyword evidence="3" id="KW-0378">Hydrolase</keyword>
<evidence type="ECO:0000256" key="2">
    <source>
        <dbReference type="ARBA" id="ARBA00022670"/>
    </source>
</evidence>
<dbReference type="Pfam" id="PF02902">
    <property type="entry name" value="Peptidase_C48"/>
    <property type="match status" value="1"/>
</dbReference>
<dbReference type="PANTHER" id="PTHR34835">
    <property type="entry name" value="OS07G0283600 PROTEIN-RELATED"/>
    <property type="match status" value="1"/>
</dbReference>
<dbReference type="AlphaFoldDB" id="A0A8T0TR38"/>
<dbReference type="InterPro" id="IPR038765">
    <property type="entry name" value="Papain-like_cys_pep_sf"/>
</dbReference>
<evidence type="ECO:0000256" key="4">
    <source>
        <dbReference type="SAM" id="MobiDB-lite"/>
    </source>
</evidence>
<feature type="region of interest" description="Disordered" evidence="4">
    <location>
        <begin position="675"/>
        <end position="707"/>
    </location>
</feature>
<dbReference type="EMBL" id="CM029043">
    <property type="protein sequence ID" value="KAG2610339.1"/>
    <property type="molecule type" value="Genomic_DNA"/>
</dbReference>
<feature type="region of interest" description="Disordered" evidence="4">
    <location>
        <begin position="463"/>
        <end position="482"/>
    </location>
</feature>
<evidence type="ECO:0000256" key="3">
    <source>
        <dbReference type="ARBA" id="ARBA00022801"/>
    </source>
</evidence>
<evidence type="ECO:0000313" key="7">
    <source>
        <dbReference type="Proteomes" id="UP000823388"/>
    </source>
</evidence>
<comment type="caution">
    <text evidence="6">The sequence shown here is derived from an EMBL/GenBank/DDBJ whole genome shotgun (WGS) entry which is preliminary data.</text>
</comment>
<feature type="compositionally biased region" description="Low complexity" evidence="4">
    <location>
        <begin position="677"/>
        <end position="690"/>
    </location>
</feature>